<dbReference type="EMBL" id="QTSX02000724">
    <property type="protein sequence ID" value="KAJ9086311.1"/>
    <property type="molecule type" value="Genomic_DNA"/>
</dbReference>
<evidence type="ECO:0000313" key="2">
    <source>
        <dbReference type="Proteomes" id="UP001165960"/>
    </source>
</evidence>
<evidence type="ECO:0000313" key="1">
    <source>
        <dbReference type="EMBL" id="KAJ9086311.1"/>
    </source>
</evidence>
<proteinExistence type="predicted"/>
<gene>
    <name evidence="1" type="ORF">DSO57_1005302</name>
</gene>
<comment type="caution">
    <text evidence="1">The sequence shown here is derived from an EMBL/GenBank/DDBJ whole genome shotgun (WGS) entry which is preliminary data.</text>
</comment>
<dbReference type="Proteomes" id="UP001165960">
    <property type="component" value="Unassembled WGS sequence"/>
</dbReference>
<organism evidence="1 2">
    <name type="scientific">Entomophthora muscae</name>
    <dbReference type="NCBI Taxonomy" id="34485"/>
    <lineage>
        <taxon>Eukaryota</taxon>
        <taxon>Fungi</taxon>
        <taxon>Fungi incertae sedis</taxon>
        <taxon>Zoopagomycota</taxon>
        <taxon>Entomophthoromycotina</taxon>
        <taxon>Entomophthoromycetes</taxon>
        <taxon>Entomophthorales</taxon>
        <taxon>Entomophthoraceae</taxon>
        <taxon>Entomophthora</taxon>
    </lineage>
</organism>
<accession>A0ACC2UI38</accession>
<protein>
    <submittedName>
        <fullName evidence="1">Uncharacterized protein</fullName>
    </submittedName>
</protein>
<reference evidence="1" key="1">
    <citation type="submission" date="2022-04" db="EMBL/GenBank/DDBJ databases">
        <title>Genome of the entomopathogenic fungus Entomophthora muscae.</title>
        <authorList>
            <person name="Elya C."/>
            <person name="Lovett B.R."/>
            <person name="Lee E."/>
            <person name="Macias A.M."/>
            <person name="Hajek A.E."/>
            <person name="De Bivort B.L."/>
            <person name="Kasson M.T."/>
            <person name="De Fine Licht H.H."/>
            <person name="Stajich J.E."/>
        </authorList>
    </citation>
    <scope>NUCLEOTIDE SEQUENCE</scope>
    <source>
        <strain evidence="1">Berkeley</strain>
    </source>
</reference>
<keyword evidence="2" id="KW-1185">Reference proteome</keyword>
<name>A0ACC2UI38_9FUNG</name>
<sequence length="1517" mass="166343">MSGKRSQSDIIDLVGDQEPPLKSAFRAASTEDVPNNNQKRVSFKRQATLRILLTPQYKNIPTPNTDTEIKTEDSPLASIGFDESQISISGSTDSGEDPYDLLLGPQSSRLTSTPRRNHTTHGFLNCEVSPSLLGSSRPHFTGPISAPMPGFNSDFLCDSFPRRSFVHLNEFEHSAPNSSGCHTPTKLPDPATPSNLEVFTTASPPLFPCQSNPPAPLLKESPDIKAHLPHDKESSAIPLSQEPIAANAPLDIHQPVAESSHQTSLDTAVALDESQLPTVPMTPGFSTYEAFNNALQPSNASSFQEQPDNDFQQLTASVPQFELLEESLHNKPYELQTHLGAESSFDNLSQVPDERNAPACLQHNQPSPNSEAYVHFMAIPFNGEQSPSNALPASSSEDQQTLDSRIHTRVLDSEQASDSHRANSSLEFHNNTDSNLMPQLPEHAAPLLYASSGQRLEPNVAHPCFEVNFHDFVFAGSQYGASQLESLNGLPGAPQAGSMNILREFHDTGFNDETLGDSSQIVDESIAFAPCPQYAGASPIDLFQLMDQHDMENIGRKTGRILLRSCAQPDSASQTPSSLAKPPQIDGSGLEHAGLKEDLEVKVDPDFQSSAASQHAPFNIDLSPPVEDALDHAGLKTGEIQVIFDPYAPSDIDDQDPPFNNEPHSTDKAGLKDDDLKTKTFDDMVEPQSDVTAQHTPFNIEPLPVDEDALDHVGLKTEEIQGIFSPYSQSDVEYQSSPFNKEFHPMDKAGLESNDFQPGRLQAIVGPELASASQSATCNFESELMDENDLGVDGLETGRIGAIVELQSPIALNTPCHIENQPVDEDAMETEDYKNNDLKSGDIEVIVDPRSATASQTHSPDIASPPMQDRPLETEEIDAIADPQSATASQNIPTSVFQSMVENSGSSTEKTSAMVDSSAQPTQESTLEHNGLRAGEIEVSFDPCIPPAVSPPSALQPFDIGPIQAPVESLALHQTASATQPDGTTPALESNNRSSERLATPRPPFNSVLTQLREQNIAASRLSLSLTNKPSSLQPQRLSLPAVPVSEHKLNVMGIVPFLKSINIIPAPPSACLQLPTFEHVPTEPPSVSQTIVRHLQQLNLDTLRQTINKSLNRSKDMSLQIAKLEQSIDSGKNGFIFDFGYCCKDGKKAKKDKLMRNRAYFSRECYVIWSDIYHSQLLAYEKTLRALHDSVVLDYRLLKDTQHEAHAIKEQAQARYDDLGKRQTFALLNLKSTEFTTQETIDNLKGSLSRLRQQVALKNAALNDARLKRKQGESELQQRQMKQKALTQELDGIRGKIQAIPYVSPLKVSHTKEKYELLQKTSLWVPEPGSLPLQIHLASTLTFTIPPTPIDPSAIQICCRQPPSHESSMLLHLICCFTTRLTLGISFKQFLRQVGRFWFRIRSMTTQVRCLQREYQTQLIKLDDGYKIQVKFAKVRCALPTCLVVSFDLSTSLLNSSAPDAPLPSNVTQHYGPPHHLPQVEEVLRLACPQSTLADVCRTIKASIETGDPLVPGVGG</sequence>